<evidence type="ECO:0000313" key="4">
    <source>
        <dbReference type="Proteomes" id="UP000193144"/>
    </source>
</evidence>
<gene>
    <name evidence="3" type="ORF">BCR34DRAFT_611283</name>
</gene>
<evidence type="ECO:0000256" key="1">
    <source>
        <dbReference type="SAM" id="Coils"/>
    </source>
</evidence>
<dbReference type="STRING" id="1231657.A0A1Y2A3D0"/>
<dbReference type="OrthoDB" id="5383650at2759"/>
<keyword evidence="1" id="KW-0175">Coiled coil</keyword>
<comment type="caution">
    <text evidence="3">The sequence shown here is derived from an EMBL/GenBank/DDBJ whole genome shotgun (WGS) entry which is preliminary data.</text>
</comment>
<accession>A0A1Y2A3D0</accession>
<evidence type="ECO:0000313" key="3">
    <source>
        <dbReference type="EMBL" id="ORY17006.1"/>
    </source>
</evidence>
<reference evidence="3 4" key="1">
    <citation type="submission" date="2016-07" db="EMBL/GenBank/DDBJ databases">
        <title>Pervasive Adenine N6-methylation of Active Genes in Fungi.</title>
        <authorList>
            <consortium name="DOE Joint Genome Institute"/>
            <person name="Mondo S.J."/>
            <person name="Dannebaum R.O."/>
            <person name="Kuo R.C."/>
            <person name="Labutti K."/>
            <person name="Haridas S."/>
            <person name="Kuo A."/>
            <person name="Salamov A."/>
            <person name="Ahrendt S.R."/>
            <person name="Lipzen A."/>
            <person name="Sullivan W."/>
            <person name="Andreopoulos W.B."/>
            <person name="Clum A."/>
            <person name="Lindquist E."/>
            <person name="Daum C."/>
            <person name="Ramamoorthy G.K."/>
            <person name="Gryganskyi A."/>
            <person name="Culley D."/>
            <person name="Magnuson J.K."/>
            <person name="James T.Y."/>
            <person name="O'Malley M.A."/>
            <person name="Stajich J.E."/>
            <person name="Spatafora J.W."/>
            <person name="Visel A."/>
            <person name="Grigoriev I.V."/>
        </authorList>
    </citation>
    <scope>NUCLEOTIDE SEQUENCE [LARGE SCALE GENOMIC DNA]</scope>
    <source>
        <strain evidence="3 4">CBS 115471</strain>
    </source>
</reference>
<evidence type="ECO:0000256" key="2">
    <source>
        <dbReference type="SAM" id="MobiDB-lite"/>
    </source>
</evidence>
<organism evidence="3 4">
    <name type="scientific">Clohesyomyces aquaticus</name>
    <dbReference type="NCBI Taxonomy" id="1231657"/>
    <lineage>
        <taxon>Eukaryota</taxon>
        <taxon>Fungi</taxon>
        <taxon>Dikarya</taxon>
        <taxon>Ascomycota</taxon>
        <taxon>Pezizomycotina</taxon>
        <taxon>Dothideomycetes</taxon>
        <taxon>Pleosporomycetidae</taxon>
        <taxon>Pleosporales</taxon>
        <taxon>Lindgomycetaceae</taxon>
        <taxon>Clohesyomyces</taxon>
    </lineage>
</organism>
<dbReference type="EMBL" id="MCFA01000015">
    <property type="protein sequence ID" value="ORY17006.1"/>
    <property type="molecule type" value="Genomic_DNA"/>
</dbReference>
<dbReference type="AlphaFoldDB" id="A0A1Y2A3D0"/>
<feature type="coiled-coil region" evidence="1">
    <location>
        <begin position="119"/>
        <end position="229"/>
    </location>
</feature>
<feature type="region of interest" description="Disordered" evidence="2">
    <location>
        <begin position="492"/>
        <end position="515"/>
    </location>
</feature>
<keyword evidence="4" id="KW-1185">Reference proteome</keyword>
<protein>
    <submittedName>
        <fullName evidence="3">Uncharacterized protein</fullName>
    </submittedName>
</protein>
<sequence>MHDTAGVDARWVWNWHPEPSCIVHLAHSLTSVFAASHHFGTMGLPGFRSSKTNDTPTASDVRKHFESGIEDFLQEDSGSGLGHFWNRKEPLQALFDWGRQIRHEKRKAEEDLNTQVAAYSTQVDQNEKLQKRCKQLSKDKAQLEEELSRASSDLRSINRKHRDEITQIKLLHSTAIGELEKKMRDVQENYEGIIQDQRAHYESTMQDQKAALLGRMDDQEEKHKNEQNDLIKNHKSSMTTLENSHKIERNKLIGQLLVNQEDNQEWPDDKLKARFLELHRLVNSIASPQRLEFKIPPDAQIGPEVDPVGFFPTYARGRSHYLLKAVIWGMLQEHFFHVPFGFGAFGPESIQGGILEAFNMWRSLFQHESNIEPIDNSDLSIFESDRLANKWRSTTFQRVKRIDEGDAEGTESRINLLRVANLATVEARIERYLESVAALSQNRVSEEVKDEIQSGIKLAEEIAIQFGIHSCKIILLRPREGWSGDPAPGLLKYGRDRGNGPSRQTIVHCKGGAED</sequence>
<proteinExistence type="predicted"/>
<dbReference type="Proteomes" id="UP000193144">
    <property type="component" value="Unassembled WGS sequence"/>
</dbReference>
<name>A0A1Y2A3D0_9PLEO</name>